<dbReference type="RefSeq" id="WP_248949319.1">
    <property type="nucleotide sequence ID" value="NZ_JAKILB010000003.1"/>
</dbReference>
<proteinExistence type="predicted"/>
<protein>
    <submittedName>
        <fullName evidence="1">DUF4920 domain-containing protein</fullName>
    </submittedName>
</protein>
<dbReference type="Proteomes" id="UP001139293">
    <property type="component" value="Unassembled WGS sequence"/>
</dbReference>
<organism evidence="1 2">
    <name type="scientific">Shewanella pneumatophori</name>
    <dbReference type="NCBI Taxonomy" id="314092"/>
    <lineage>
        <taxon>Bacteria</taxon>
        <taxon>Pseudomonadati</taxon>
        <taxon>Pseudomonadota</taxon>
        <taxon>Gammaproteobacteria</taxon>
        <taxon>Alteromonadales</taxon>
        <taxon>Shewanellaceae</taxon>
        <taxon>Shewanella</taxon>
    </lineage>
</organism>
<dbReference type="AlphaFoldDB" id="A0A9X1ZI34"/>
<dbReference type="EMBL" id="JAKILB010000003">
    <property type="protein sequence ID" value="MCL1138238.1"/>
    <property type="molecule type" value="Genomic_DNA"/>
</dbReference>
<evidence type="ECO:0000313" key="1">
    <source>
        <dbReference type="EMBL" id="MCL1138238.1"/>
    </source>
</evidence>
<dbReference type="InterPro" id="IPR032577">
    <property type="entry name" value="DUF4920"/>
</dbReference>
<gene>
    <name evidence="1" type="ORF">L2740_06705</name>
</gene>
<evidence type="ECO:0000313" key="2">
    <source>
        <dbReference type="Proteomes" id="UP001139293"/>
    </source>
</evidence>
<reference evidence="1" key="1">
    <citation type="submission" date="2022-01" db="EMBL/GenBank/DDBJ databases">
        <title>Whole genome-based taxonomy of the Shewanellaceae.</title>
        <authorList>
            <person name="Martin-Rodriguez A.J."/>
        </authorList>
    </citation>
    <scope>NUCLEOTIDE SEQUENCE</scope>
    <source>
        <strain evidence="1">KCTC 23973</strain>
    </source>
</reference>
<keyword evidence="2" id="KW-1185">Reference proteome</keyword>
<sequence length="152" mass="17069">MKYIYGIFIVFFSLNIQAKEYQFGDEINEAQLVPISKILSQPEAFLEQPVTISGTIIGVCEKRGCWMELASDARYEKLRIKVRDGDMVFPISSKGSKAIATGLLSAINLDLEQSKRYLAMLAKRKQQEFDPASITEALTLYQLVPTGVKILD</sequence>
<dbReference type="Pfam" id="PF16267">
    <property type="entry name" value="DUF4920"/>
    <property type="match status" value="1"/>
</dbReference>
<accession>A0A9X1ZI34</accession>
<name>A0A9X1ZI34_9GAMM</name>
<comment type="caution">
    <text evidence="1">The sequence shown here is derived from an EMBL/GenBank/DDBJ whole genome shotgun (WGS) entry which is preliminary data.</text>
</comment>